<dbReference type="GO" id="GO:0008677">
    <property type="term" value="F:2-dehydropantoate 2-reductase activity"/>
    <property type="evidence" value="ECO:0007669"/>
    <property type="project" value="UniProtKB-EC"/>
</dbReference>
<dbReference type="InterPro" id="IPR013332">
    <property type="entry name" value="KPR_N"/>
</dbReference>
<dbReference type="AlphaFoldDB" id="A0A1E5XJV9"/>
<evidence type="ECO:0000313" key="9">
    <source>
        <dbReference type="Proteomes" id="UP000095463"/>
    </source>
</evidence>
<dbReference type="OrthoDB" id="9793586at2"/>
<sequence>MKFTIIGSGAIGGLAGAYLHKAGHDVTFVDRWKEHVDALNENGLKVDGVRGDIHFAGVKAKTPDQLSGDLGAVLVATKSQHTLEALKQIMPLLNSDSIVVSYQNGFNEPDMVALLSEAGLPGDKIVIGSIPNYGGALVDPGYIEFVHEGPVQLGELSGEMTPRLQAVGDALSALTEVQYSDHIWGQIWAKEVYSAQVVFSALADAKIRDTLGVERYARIAGAVVKEALEIADANGIDVQAFDFFDPANYRVKTAADTQKLLDNVNHAIWLLKKDQDTKPAHDFKKKGSGIWWDIVYRKRPSETRAFAGKLIEYGKKAGADTRLNEKMTSMIYEIEDGKRALGFHNFDELEAYAASIGKTLP</sequence>
<feature type="domain" description="Ketopantoate reductase C-terminal" evidence="7">
    <location>
        <begin position="184"/>
        <end position="334"/>
    </location>
</feature>
<dbReference type="SUPFAM" id="SSF51735">
    <property type="entry name" value="NAD(P)-binding Rossmann-fold domains"/>
    <property type="match status" value="1"/>
</dbReference>
<dbReference type="InterPro" id="IPR050838">
    <property type="entry name" value="Ketopantoate_reductase"/>
</dbReference>
<dbReference type="EMBL" id="LAJE02000347">
    <property type="protein sequence ID" value="OEO28880.1"/>
    <property type="molecule type" value="Genomic_DNA"/>
</dbReference>
<evidence type="ECO:0000313" key="8">
    <source>
        <dbReference type="EMBL" id="OEO28880.1"/>
    </source>
</evidence>
<reference evidence="8 9" key="1">
    <citation type="journal article" date="2015" name="Genome Announc.">
        <title>Genome Assemblies of Three Soil-Associated Devosia species: D. insulae, D. limi, and D. soli.</title>
        <authorList>
            <person name="Hassan Y.I."/>
            <person name="Lepp D."/>
            <person name="Zhou T."/>
        </authorList>
    </citation>
    <scope>NUCLEOTIDE SEQUENCE [LARGE SCALE GENOMIC DNA]</scope>
    <source>
        <strain evidence="8 9">DS-56</strain>
    </source>
</reference>
<gene>
    <name evidence="8" type="ORF">VW23_028010</name>
</gene>
<dbReference type="InterPro" id="IPR036291">
    <property type="entry name" value="NAD(P)-bd_dom_sf"/>
</dbReference>
<feature type="domain" description="Ketopantoate reductase N-terminal" evidence="6">
    <location>
        <begin position="4"/>
        <end position="157"/>
    </location>
</feature>
<dbReference type="Gene3D" id="3.40.50.720">
    <property type="entry name" value="NAD(P)-binding Rossmann-like Domain"/>
    <property type="match status" value="1"/>
</dbReference>
<dbReference type="RefSeq" id="WP_069911817.1">
    <property type="nucleotide sequence ID" value="NZ_LAJE02000347.1"/>
</dbReference>
<dbReference type="GO" id="GO:0005737">
    <property type="term" value="C:cytoplasm"/>
    <property type="evidence" value="ECO:0007669"/>
    <property type="project" value="TreeGrafter"/>
</dbReference>
<dbReference type="EC" id="1.1.1.169" evidence="2"/>
<keyword evidence="4" id="KW-0560">Oxidoreductase</keyword>
<evidence type="ECO:0000256" key="4">
    <source>
        <dbReference type="ARBA" id="ARBA00023002"/>
    </source>
</evidence>
<dbReference type="InterPro" id="IPR013752">
    <property type="entry name" value="KPA_reductase"/>
</dbReference>
<dbReference type="GO" id="GO:0050661">
    <property type="term" value="F:NADP binding"/>
    <property type="evidence" value="ECO:0007669"/>
    <property type="project" value="TreeGrafter"/>
</dbReference>
<evidence type="ECO:0000259" key="7">
    <source>
        <dbReference type="Pfam" id="PF08546"/>
    </source>
</evidence>
<evidence type="ECO:0000256" key="3">
    <source>
        <dbReference type="ARBA" id="ARBA00022857"/>
    </source>
</evidence>
<keyword evidence="3" id="KW-0521">NADP</keyword>
<dbReference type="Gene3D" id="1.10.1040.10">
    <property type="entry name" value="N-(1-d-carboxylethyl)-l-norvaline Dehydrogenase, domain 2"/>
    <property type="match status" value="1"/>
</dbReference>
<evidence type="ECO:0000259" key="6">
    <source>
        <dbReference type="Pfam" id="PF02558"/>
    </source>
</evidence>
<evidence type="ECO:0000256" key="2">
    <source>
        <dbReference type="ARBA" id="ARBA00013014"/>
    </source>
</evidence>
<accession>A0A1E5XJV9</accession>
<dbReference type="PANTHER" id="PTHR43765">
    <property type="entry name" value="2-DEHYDROPANTOATE 2-REDUCTASE-RELATED"/>
    <property type="match status" value="1"/>
</dbReference>
<dbReference type="Pfam" id="PF08546">
    <property type="entry name" value="ApbA_C"/>
    <property type="match status" value="1"/>
</dbReference>
<dbReference type="InterPro" id="IPR013328">
    <property type="entry name" value="6PGD_dom2"/>
</dbReference>
<comment type="similarity">
    <text evidence="1">Belongs to the ketopantoate reductase family.</text>
</comment>
<organism evidence="8 9">
    <name type="scientific">Devosia insulae DS-56</name>
    <dbReference type="NCBI Taxonomy" id="1116389"/>
    <lineage>
        <taxon>Bacteria</taxon>
        <taxon>Pseudomonadati</taxon>
        <taxon>Pseudomonadota</taxon>
        <taxon>Alphaproteobacteria</taxon>
        <taxon>Hyphomicrobiales</taxon>
        <taxon>Devosiaceae</taxon>
        <taxon>Devosia</taxon>
    </lineage>
</organism>
<proteinExistence type="inferred from homology"/>
<evidence type="ECO:0000256" key="1">
    <source>
        <dbReference type="ARBA" id="ARBA00007870"/>
    </source>
</evidence>
<comment type="caution">
    <text evidence="8">The sequence shown here is derived from an EMBL/GenBank/DDBJ whole genome shotgun (WGS) entry which is preliminary data.</text>
</comment>
<dbReference type="PANTHER" id="PTHR43765:SF2">
    <property type="entry name" value="2-DEHYDROPANTOATE 2-REDUCTASE"/>
    <property type="match status" value="1"/>
</dbReference>
<protein>
    <recommendedName>
        <fullName evidence="2">2-dehydropantoate 2-reductase</fullName>
        <ecNumber evidence="2">1.1.1.169</ecNumber>
    </recommendedName>
    <alternativeName>
        <fullName evidence="5">Ketopantoate reductase</fullName>
    </alternativeName>
</protein>
<dbReference type="Pfam" id="PF02558">
    <property type="entry name" value="ApbA"/>
    <property type="match status" value="1"/>
</dbReference>
<evidence type="ECO:0000256" key="5">
    <source>
        <dbReference type="ARBA" id="ARBA00032024"/>
    </source>
</evidence>
<name>A0A1E5XJV9_9HYPH</name>
<keyword evidence="9" id="KW-1185">Reference proteome</keyword>
<dbReference type="Proteomes" id="UP000095463">
    <property type="component" value="Unassembled WGS sequence"/>
</dbReference>